<accession>A0A1B9HXZ5</accession>
<reference evidence="1" key="2">
    <citation type="submission" date="2016-07" db="EMBL/GenBank/DDBJ databases">
        <title>Evolution of pathogenesis and genome organization in the Tremellales.</title>
        <authorList>
            <person name="Cuomo C."/>
            <person name="Litvintseva A."/>
            <person name="Heitman J."/>
            <person name="Chen Y."/>
            <person name="Sun S."/>
            <person name="Springer D."/>
            <person name="Dromer F."/>
            <person name="Young S."/>
            <person name="Zeng Q."/>
            <person name="Chapman S."/>
            <person name="Gujja S."/>
            <person name="Saif S."/>
            <person name="Birren B."/>
        </authorList>
    </citation>
    <scope>NUCLEOTIDE SEQUENCE</scope>
    <source>
        <strain evidence="1">CBS 10737</strain>
    </source>
</reference>
<proteinExistence type="predicted"/>
<name>A0A1B9HXZ5_9TREE</name>
<reference evidence="1" key="1">
    <citation type="submission" date="2013-07" db="EMBL/GenBank/DDBJ databases">
        <title>The Genome Sequence of Cryptococcus pinus CBS10737.</title>
        <authorList>
            <consortium name="The Broad Institute Genome Sequencing Platform"/>
            <person name="Cuomo C."/>
            <person name="Litvintseva A."/>
            <person name="Chen Y."/>
            <person name="Heitman J."/>
            <person name="Sun S."/>
            <person name="Springer D."/>
            <person name="Dromer F."/>
            <person name="Young S.K."/>
            <person name="Zeng Q."/>
            <person name="Gargeya S."/>
            <person name="Fitzgerald M."/>
            <person name="Abouelleil A."/>
            <person name="Alvarado L."/>
            <person name="Berlin A.M."/>
            <person name="Chapman S.B."/>
            <person name="Dewar J."/>
            <person name="Goldberg J."/>
            <person name="Griggs A."/>
            <person name="Gujja S."/>
            <person name="Hansen M."/>
            <person name="Howarth C."/>
            <person name="Imamovic A."/>
            <person name="Larimer J."/>
            <person name="McCowan C."/>
            <person name="Murphy C."/>
            <person name="Pearson M."/>
            <person name="Priest M."/>
            <person name="Roberts A."/>
            <person name="Saif S."/>
            <person name="Shea T."/>
            <person name="Sykes S."/>
            <person name="Wortman J."/>
            <person name="Nusbaum C."/>
            <person name="Birren B."/>
        </authorList>
    </citation>
    <scope>NUCLEOTIDE SEQUENCE [LARGE SCALE GENOMIC DNA]</scope>
    <source>
        <strain evidence="1">CBS 10737</strain>
    </source>
</reference>
<gene>
    <name evidence="1" type="ORF">I206_05998</name>
</gene>
<dbReference type="EMBL" id="KI894014">
    <property type="protein sequence ID" value="OCF48130.1"/>
    <property type="molecule type" value="Genomic_DNA"/>
</dbReference>
<protein>
    <submittedName>
        <fullName evidence="1">Uncharacterized protein</fullName>
    </submittedName>
</protein>
<sequence>MVWQRSSRLTDLEVLVRKYTLEITKIKTSWNQDTKKDKKIRITRDVVFNKEDRMSKAVTNSGNSPQTIEKIPTLTLSPETNKLKQVMKMSQMIENGTTQESRDPLPITDDVGTWGYFAIALAAMSTLIP</sequence>
<organism evidence="1">
    <name type="scientific">Kwoniella pini CBS 10737</name>
    <dbReference type="NCBI Taxonomy" id="1296096"/>
    <lineage>
        <taxon>Eukaryota</taxon>
        <taxon>Fungi</taxon>
        <taxon>Dikarya</taxon>
        <taxon>Basidiomycota</taxon>
        <taxon>Agaricomycotina</taxon>
        <taxon>Tremellomycetes</taxon>
        <taxon>Tremellales</taxon>
        <taxon>Cryptococcaceae</taxon>
        <taxon>Kwoniella</taxon>
    </lineage>
</organism>
<evidence type="ECO:0000313" key="1">
    <source>
        <dbReference type="EMBL" id="OCF48130.1"/>
    </source>
</evidence>
<dbReference type="AlphaFoldDB" id="A0A1B9HXZ5"/>